<name>A0A498JK00_MALDO</name>
<dbReference type="GO" id="GO:0046872">
    <property type="term" value="F:metal ion binding"/>
    <property type="evidence" value="ECO:0007669"/>
    <property type="project" value="UniProtKB-KW"/>
</dbReference>
<proteinExistence type="predicted"/>
<protein>
    <recommendedName>
        <fullName evidence="7">Bifunctional inhibitor/plant lipid transfer protein/seed storage helical domain-containing protein</fullName>
    </recommendedName>
</protein>
<reference evidence="8 9" key="1">
    <citation type="submission" date="2018-10" db="EMBL/GenBank/DDBJ databases">
        <title>A high-quality apple genome assembly.</title>
        <authorList>
            <person name="Hu J."/>
        </authorList>
    </citation>
    <scope>NUCLEOTIDE SEQUENCE [LARGE SCALE GENOMIC DNA]</scope>
    <source>
        <strain evidence="9">cv. HFTH1</strain>
        <tissue evidence="8">Young leaf</tissue>
    </source>
</reference>
<keyword evidence="3" id="KW-0479">Metal-binding</keyword>
<dbReference type="InterPro" id="IPR036312">
    <property type="entry name" value="Bifun_inhib/LTP/seed_sf"/>
</dbReference>
<feature type="domain" description="Bifunctional inhibitor/plant lipid transfer protein/seed storage helical" evidence="7">
    <location>
        <begin position="372"/>
        <end position="445"/>
    </location>
</feature>
<evidence type="ECO:0000256" key="4">
    <source>
        <dbReference type="ARBA" id="ARBA00023002"/>
    </source>
</evidence>
<keyword evidence="2" id="KW-0813">Transport</keyword>
<dbReference type="InterPro" id="IPR016140">
    <property type="entry name" value="Bifunc_inhib/LTP/seed_store"/>
</dbReference>
<dbReference type="CDD" id="cd04660">
    <property type="entry name" value="nsLTP_like"/>
    <property type="match status" value="1"/>
</dbReference>
<keyword evidence="4" id="KW-0560">Oxidoreductase</keyword>
<comment type="caution">
    <text evidence="8">The sequence shown here is derived from an EMBL/GenBank/DDBJ whole genome shotgun (WGS) entry which is preliminary data.</text>
</comment>
<evidence type="ECO:0000313" key="8">
    <source>
        <dbReference type="EMBL" id="RXH94113.1"/>
    </source>
</evidence>
<evidence type="ECO:0000256" key="2">
    <source>
        <dbReference type="ARBA" id="ARBA00022448"/>
    </source>
</evidence>
<dbReference type="Gene3D" id="2.60.120.330">
    <property type="entry name" value="B-lactam Antibiotic, Isopenicillin N Synthase, Chain"/>
    <property type="match status" value="1"/>
</dbReference>
<evidence type="ECO:0000313" key="9">
    <source>
        <dbReference type="Proteomes" id="UP000290289"/>
    </source>
</evidence>
<dbReference type="STRING" id="3750.A0A498JK00"/>
<dbReference type="AlphaFoldDB" id="A0A498JK00"/>
<organism evidence="8 9">
    <name type="scientific">Malus domestica</name>
    <name type="common">Apple</name>
    <name type="synonym">Pyrus malus</name>
    <dbReference type="NCBI Taxonomy" id="3750"/>
    <lineage>
        <taxon>Eukaryota</taxon>
        <taxon>Viridiplantae</taxon>
        <taxon>Streptophyta</taxon>
        <taxon>Embryophyta</taxon>
        <taxon>Tracheophyta</taxon>
        <taxon>Spermatophyta</taxon>
        <taxon>Magnoliopsida</taxon>
        <taxon>eudicotyledons</taxon>
        <taxon>Gunneridae</taxon>
        <taxon>Pentapetalae</taxon>
        <taxon>rosids</taxon>
        <taxon>fabids</taxon>
        <taxon>Rosales</taxon>
        <taxon>Rosaceae</taxon>
        <taxon>Amygdaloideae</taxon>
        <taxon>Maleae</taxon>
        <taxon>Malus</taxon>
    </lineage>
</organism>
<dbReference type="GO" id="GO:0008289">
    <property type="term" value="F:lipid binding"/>
    <property type="evidence" value="ECO:0007669"/>
    <property type="project" value="UniProtKB-KW"/>
</dbReference>
<evidence type="ECO:0000256" key="6">
    <source>
        <dbReference type="ARBA" id="ARBA00023121"/>
    </source>
</evidence>
<dbReference type="InterPro" id="IPR044741">
    <property type="entry name" value="NsLTP-like"/>
</dbReference>
<dbReference type="PANTHER" id="PTHR10209">
    <property type="entry name" value="OXIDOREDUCTASE, 2OG-FE II OXYGENASE FAMILY PROTEIN"/>
    <property type="match status" value="1"/>
</dbReference>
<comment type="function">
    <text evidence="1">Plant non-specific lipid-transfer proteins transfer phospholipids as well as galactolipids across membranes. May play a role in wax or cutin deposition in the cell walls of expanding epidermal cells and certain secretory tissues.</text>
</comment>
<dbReference type="PANTHER" id="PTHR10209:SF874">
    <property type="entry name" value="2-OXOGLUTARATE (2OG) AND FE(II)-DEPENDENT OXYGENASE SUPERFAMILY PROTEIN"/>
    <property type="match status" value="1"/>
</dbReference>
<evidence type="ECO:0000259" key="7">
    <source>
        <dbReference type="SMART" id="SM00499"/>
    </source>
</evidence>
<keyword evidence="6" id="KW-0446">Lipid-binding</keyword>
<dbReference type="EMBL" id="RDQH01000333">
    <property type="protein sequence ID" value="RXH94113.1"/>
    <property type="molecule type" value="Genomic_DNA"/>
</dbReference>
<dbReference type="GO" id="GO:0016491">
    <property type="term" value="F:oxidoreductase activity"/>
    <property type="evidence" value="ECO:0007669"/>
    <property type="project" value="UniProtKB-KW"/>
</dbReference>
<dbReference type="FunFam" id="2.60.120.330:FF:000019">
    <property type="entry name" value="Predicted protein"/>
    <property type="match status" value="1"/>
</dbReference>
<dbReference type="Gene3D" id="1.10.110.10">
    <property type="entry name" value="Plant lipid-transfer and hydrophobic proteins"/>
    <property type="match status" value="1"/>
</dbReference>
<dbReference type="SUPFAM" id="SSF47699">
    <property type="entry name" value="Bifunctional inhibitor/lipid-transfer protein/seed storage 2S albumin"/>
    <property type="match status" value="1"/>
</dbReference>
<accession>A0A498JK00</accession>
<dbReference type="SMART" id="SM00499">
    <property type="entry name" value="AAI"/>
    <property type="match status" value="1"/>
</dbReference>
<evidence type="ECO:0000256" key="5">
    <source>
        <dbReference type="ARBA" id="ARBA00023004"/>
    </source>
</evidence>
<dbReference type="InterPro" id="IPR027443">
    <property type="entry name" value="IPNS-like_sf"/>
</dbReference>
<keyword evidence="9" id="KW-1185">Reference proteome</keyword>
<evidence type="ECO:0000256" key="3">
    <source>
        <dbReference type="ARBA" id="ARBA00022723"/>
    </source>
</evidence>
<dbReference type="SUPFAM" id="SSF51197">
    <property type="entry name" value="Clavaminate synthase-like"/>
    <property type="match status" value="1"/>
</dbReference>
<dbReference type="Proteomes" id="UP000290289">
    <property type="component" value="Chromosome 7"/>
</dbReference>
<dbReference type="Pfam" id="PF14368">
    <property type="entry name" value="LTP_2"/>
    <property type="match status" value="1"/>
</dbReference>
<sequence>MDLTVVDLSAYLESEEGGVEELCGEVSRSLRETGALLVKDPRCTAEDNDRFLDMMERYFDSPPEFKRLQERPQLHYQVGVTPEGVEVPRSLVDEEMQEKLKEMPKEFQPSIPKGADRKWRYMWRVGPRPSKTRFQELNAEPVVPEGFPEWKDTMDSWGYKMISAIEAVAEMAAIGFGLPKDAFTSLMNQGPHLLAPTGSDLRRYGQEGTVFAGYHYDLNFLTIHGRSRFPGLNIWLKNGQKVEVKVPVGCLLIQTGKQIEWLTAGDCIAGMHEVIVTNRTIDAIKLATEQSRLLWRVSSTLFAHIASDAVLKPLGHFAESPLASKYPPIYAGEFVEQELAMRFTSRKNMALPILMFVFVMAGLVDQGQGSTCASTFFSALVQLIPCRAAVIPFSPIPPSEICCGALKALGQPCLCVLVNGPPISGVDRSMAMQLPEKCGANFEPCTF</sequence>
<keyword evidence="5" id="KW-0408">Iron</keyword>
<evidence type="ECO:0000256" key="1">
    <source>
        <dbReference type="ARBA" id="ARBA00003211"/>
    </source>
</evidence>
<gene>
    <name evidence="8" type="ORF">DVH24_016180</name>
</gene>